<comment type="caution">
    <text evidence="1">The sequence shown here is derived from an EMBL/GenBank/DDBJ whole genome shotgun (WGS) entry which is preliminary data.</text>
</comment>
<dbReference type="EMBL" id="JACHXO010000001">
    <property type="protein sequence ID" value="MBB3193604.1"/>
    <property type="molecule type" value="Genomic_DNA"/>
</dbReference>
<evidence type="ECO:0000313" key="1">
    <source>
        <dbReference type="EMBL" id="MBB3193604.1"/>
    </source>
</evidence>
<proteinExistence type="predicted"/>
<gene>
    <name evidence="1" type="ORF">FHS28_000969</name>
</gene>
<evidence type="ECO:0000313" key="2">
    <source>
        <dbReference type="Proteomes" id="UP000574369"/>
    </source>
</evidence>
<dbReference type="Proteomes" id="UP000574369">
    <property type="component" value="Unassembled WGS sequence"/>
</dbReference>
<sequence>MLLRQARKTIEEAPPELAELLPSFTFLKPLQINEAGLTARPATSPMGDPRLGA</sequence>
<reference evidence="1 2" key="1">
    <citation type="submission" date="2020-08" db="EMBL/GenBank/DDBJ databases">
        <title>Genomic Encyclopedia of Type Strains, Phase III (KMG-III): the genomes of soil and plant-associated and newly described type strains.</title>
        <authorList>
            <person name="Whitman W."/>
        </authorList>
    </citation>
    <scope>NUCLEOTIDE SEQUENCE [LARGE SCALE GENOMIC DNA]</scope>
    <source>
        <strain evidence="1 2">CECT 7247</strain>
    </source>
</reference>
<organism evidence="1 2">
    <name type="scientific">Roseateles terrae</name>
    <dbReference type="NCBI Taxonomy" id="431060"/>
    <lineage>
        <taxon>Bacteria</taxon>
        <taxon>Pseudomonadati</taxon>
        <taxon>Pseudomonadota</taxon>
        <taxon>Betaproteobacteria</taxon>
        <taxon>Burkholderiales</taxon>
        <taxon>Sphaerotilaceae</taxon>
        <taxon>Roseateles</taxon>
    </lineage>
</organism>
<protein>
    <recommendedName>
        <fullName evidence="3">Transposase</fullName>
    </recommendedName>
</protein>
<accession>A0ABR6GQV0</accession>
<keyword evidence="2" id="KW-1185">Reference proteome</keyword>
<evidence type="ECO:0008006" key="3">
    <source>
        <dbReference type="Google" id="ProtNLM"/>
    </source>
</evidence>
<name>A0ABR6GQV0_9BURK</name>